<evidence type="ECO:0000259" key="1">
    <source>
        <dbReference type="Pfam" id="PF13175"/>
    </source>
</evidence>
<dbReference type="SUPFAM" id="SSF52540">
    <property type="entry name" value="P-loop containing nucleoside triphosphate hydrolases"/>
    <property type="match status" value="1"/>
</dbReference>
<dbReference type="InterPro" id="IPR041685">
    <property type="entry name" value="AAA_GajA/Old/RecF-like"/>
</dbReference>
<protein>
    <submittedName>
        <fullName evidence="2">ATP-binding protein</fullName>
    </submittedName>
</protein>
<dbReference type="Gene3D" id="3.40.50.300">
    <property type="entry name" value="P-loop containing nucleotide triphosphate hydrolases"/>
    <property type="match status" value="1"/>
</dbReference>
<reference evidence="2" key="1">
    <citation type="submission" date="2018-06" db="EMBL/GenBank/DDBJ databases">
        <authorList>
            <person name="O'Rourke A."/>
        </authorList>
    </citation>
    <scope>NUCLEOTIDE SEQUENCE</scope>
    <source>
        <strain evidence="2">132550021-3</strain>
    </source>
</reference>
<keyword evidence="2" id="KW-0547">Nucleotide-binding</keyword>
<dbReference type="Proteomes" id="UP001199322">
    <property type="component" value="Unassembled WGS sequence"/>
</dbReference>
<dbReference type="GO" id="GO:0005524">
    <property type="term" value="F:ATP binding"/>
    <property type="evidence" value="ECO:0007669"/>
    <property type="project" value="UniProtKB-KW"/>
</dbReference>
<sequence>MRITFGSPHKSIKSFPTIDLPDFVVLTGVNGAGKSHFLQALESGFLRIEEIPHNPHTRNIRRFDWSNMVPNDSGSFAGFQAKQERSQLWTQFSSIATPLLQQIQQICGQYPVLSKFTAKQLTLLTPEKLNAEGFTESESATIIQQIQNLANNVDQTLTQQFTQHDPQNRSRLLSGIRASTPLRLAAFEEEDFYENFPPTWQPVDMFQQSFARLFAEYQENKTRNKFKKFLNSEGESHRVLSEQEFLTRYGVAPWDFVNNILEIAKLNFRINAPDKFDDRPYEPNLIDQITGVRVKFNDLSSGEKILMSFALCLYYAKDNRQIVEYPQVLLFDEIDAPLHPSMTQSLLRTIETVLIGQHKIKVILTTHSPSTVALAPEESLYAMRKGEISRLAKTTKDSALSILMEGVPSLSMNYENRRQVFTESHYDAEFYEGIYDKLKPHLKPEISLAFIAAGGAKNGGCAHVRDVVNKLHDAGNKTVFGIIDWDSTNSSTDRVKVLGEGLRYSIENYILDPILVAALLFRERFVSRDDLNLTEEETHLDFARFDDSKLQGIANFVVGKVQQKLSAETAADSMECRYVGGKSIQVPRWYTAMQGHDLEGLLKTVFGDLNRFHREGDLKRAIIEKVLDDLRSLIPDCFLKTFSSIQAT</sequence>
<dbReference type="InterPro" id="IPR027417">
    <property type="entry name" value="P-loop_NTPase"/>
</dbReference>
<feature type="domain" description="Endonuclease GajA/Old nuclease/RecF-like AAA" evidence="1">
    <location>
        <begin position="11"/>
        <end position="370"/>
    </location>
</feature>
<comment type="caution">
    <text evidence="2">The sequence shown here is derived from an EMBL/GenBank/DDBJ whole genome shotgun (WGS) entry which is preliminary data.</text>
</comment>
<accession>A0A9Q2BY77</accession>
<evidence type="ECO:0000313" key="3">
    <source>
        <dbReference type="Proteomes" id="UP001199322"/>
    </source>
</evidence>
<dbReference type="PANTHER" id="PTHR43581">
    <property type="entry name" value="ATP/GTP PHOSPHATASE"/>
    <property type="match status" value="1"/>
</dbReference>
<dbReference type="InterPro" id="IPR051396">
    <property type="entry name" value="Bact_Antivir_Def_Nuclease"/>
</dbReference>
<gene>
    <name evidence="2" type="ORF">DEE74_10755</name>
</gene>
<proteinExistence type="predicted"/>
<dbReference type="Pfam" id="PF13175">
    <property type="entry name" value="AAA_15"/>
    <property type="match status" value="1"/>
</dbReference>
<name>A0A9Q2BY77_RALPI</name>
<evidence type="ECO:0000313" key="2">
    <source>
        <dbReference type="EMBL" id="MBX3890342.1"/>
    </source>
</evidence>
<dbReference type="PANTHER" id="PTHR43581:SF4">
    <property type="entry name" value="ATP_GTP PHOSPHATASE"/>
    <property type="match status" value="1"/>
</dbReference>
<organism evidence="2 3">
    <name type="scientific">Ralstonia pickettii</name>
    <name type="common">Burkholderia pickettii</name>
    <dbReference type="NCBI Taxonomy" id="329"/>
    <lineage>
        <taxon>Bacteria</taxon>
        <taxon>Pseudomonadati</taxon>
        <taxon>Pseudomonadota</taxon>
        <taxon>Betaproteobacteria</taxon>
        <taxon>Burkholderiales</taxon>
        <taxon>Burkholderiaceae</taxon>
        <taxon>Ralstonia</taxon>
    </lineage>
</organism>
<keyword evidence="2" id="KW-0067">ATP-binding</keyword>
<dbReference type="CDD" id="cd00267">
    <property type="entry name" value="ABC_ATPase"/>
    <property type="match status" value="1"/>
</dbReference>
<dbReference type="EMBL" id="QGBI01000008">
    <property type="protein sequence ID" value="MBX3890342.1"/>
    <property type="molecule type" value="Genomic_DNA"/>
</dbReference>
<dbReference type="RefSeq" id="WP_116576092.1">
    <property type="nucleotide sequence ID" value="NZ_JACBXL010000011.1"/>
</dbReference>
<dbReference type="AlphaFoldDB" id="A0A9Q2BY77"/>